<dbReference type="SUPFAM" id="SSF52058">
    <property type="entry name" value="L domain-like"/>
    <property type="match status" value="1"/>
</dbReference>
<dbReference type="Proteomes" id="UP000813462">
    <property type="component" value="Unassembled WGS sequence"/>
</dbReference>
<dbReference type="EMBL" id="JAEACU010000005">
    <property type="protein sequence ID" value="KAH7528807.1"/>
    <property type="molecule type" value="Genomic_DNA"/>
</dbReference>
<dbReference type="PANTHER" id="PTHR31639:SF256">
    <property type="entry name" value="OS07G0242900 PROTEIN"/>
    <property type="match status" value="1"/>
</dbReference>
<sequence length="426" mass="48367">MAKLSGYGEEVVFCMGDIEANLKREVEVVGDDSTSNSIEGCGVLVLFKFSVEASFEGSYKTVMDLLNLSDFIFHKIIYRLDIKDIARFATLSRRCRKPFLDIAHNEVALRQFEFYVGNWILQATKSNAERIYLEFDSIQSFRLPSGVLDSASLRDLALNLGGNGLLKLPSTSCRKPEILSFQKLRISNKLLSEWILSCKSLKELNLVGVSGFNRINITSSSLEYLRIENINVTRIFNIAVLAEKLEYLYMLWPFETKSPTQSLTLYAPKLQNFIWTGHFSDYSYEGNFESLRYADTLIVSRNLGAQNQLIINGSVEAKVVSNSTPRFMAVKSTEEFCNLHTLTLLLDDLATTTPIAASFINLTPYLNLLRENSSYNVEYWESQNLKVVNSLKEVEMEFDGEQNEIKLIKYLLKNASIGEDDCSLYI</sequence>
<name>A0A978VEL8_ZIZJJ</name>
<dbReference type="Gene3D" id="3.80.10.10">
    <property type="entry name" value="Ribonuclease Inhibitor"/>
    <property type="match status" value="1"/>
</dbReference>
<proteinExistence type="predicted"/>
<evidence type="ECO:0008006" key="3">
    <source>
        <dbReference type="Google" id="ProtNLM"/>
    </source>
</evidence>
<gene>
    <name evidence="1" type="ORF">FEM48_Zijuj05G0111500</name>
</gene>
<accession>A0A978VEL8</accession>
<dbReference type="InterPro" id="IPR032675">
    <property type="entry name" value="LRR_dom_sf"/>
</dbReference>
<comment type="caution">
    <text evidence="1">The sequence shown here is derived from an EMBL/GenBank/DDBJ whole genome shotgun (WGS) entry which is preliminary data.</text>
</comment>
<evidence type="ECO:0000313" key="1">
    <source>
        <dbReference type="EMBL" id="KAH7528807.1"/>
    </source>
</evidence>
<evidence type="ECO:0000313" key="2">
    <source>
        <dbReference type="Proteomes" id="UP000813462"/>
    </source>
</evidence>
<protein>
    <recommendedName>
        <fullName evidence="3">F-box domain-containing protein</fullName>
    </recommendedName>
</protein>
<dbReference type="AlphaFoldDB" id="A0A978VEL8"/>
<organism evidence="1 2">
    <name type="scientific">Ziziphus jujuba var. spinosa</name>
    <dbReference type="NCBI Taxonomy" id="714518"/>
    <lineage>
        <taxon>Eukaryota</taxon>
        <taxon>Viridiplantae</taxon>
        <taxon>Streptophyta</taxon>
        <taxon>Embryophyta</taxon>
        <taxon>Tracheophyta</taxon>
        <taxon>Spermatophyta</taxon>
        <taxon>Magnoliopsida</taxon>
        <taxon>eudicotyledons</taxon>
        <taxon>Gunneridae</taxon>
        <taxon>Pentapetalae</taxon>
        <taxon>rosids</taxon>
        <taxon>fabids</taxon>
        <taxon>Rosales</taxon>
        <taxon>Rhamnaceae</taxon>
        <taxon>Paliureae</taxon>
        <taxon>Ziziphus</taxon>
    </lineage>
</organism>
<dbReference type="PANTHER" id="PTHR31639">
    <property type="entry name" value="F-BOX PROTEIN-LIKE"/>
    <property type="match status" value="1"/>
</dbReference>
<reference evidence="1" key="1">
    <citation type="journal article" date="2021" name="Front. Plant Sci.">
        <title>Chromosome-Scale Genome Assembly for Chinese Sour Jujube and Insights Into Its Genome Evolution and Domestication Signature.</title>
        <authorList>
            <person name="Shen L.-Y."/>
            <person name="Luo H."/>
            <person name="Wang X.-L."/>
            <person name="Wang X.-M."/>
            <person name="Qiu X.-J."/>
            <person name="Liu H."/>
            <person name="Zhou S.-S."/>
            <person name="Jia K.-H."/>
            <person name="Nie S."/>
            <person name="Bao Y.-T."/>
            <person name="Zhang R.-G."/>
            <person name="Yun Q.-Z."/>
            <person name="Chai Y.-H."/>
            <person name="Lu J.-Y."/>
            <person name="Li Y."/>
            <person name="Zhao S.-W."/>
            <person name="Mao J.-F."/>
            <person name="Jia S.-G."/>
            <person name="Mao Y.-M."/>
        </authorList>
    </citation>
    <scope>NUCLEOTIDE SEQUENCE</scope>
    <source>
        <strain evidence="1">AT0</strain>
        <tissue evidence="1">Leaf</tissue>
    </source>
</reference>